<keyword evidence="1 5" id="KW-0808">Transferase</keyword>
<evidence type="ECO:0000256" key="4">
    <source>
        <dbReference type="ARBA" id="ARBA00023134"/>
    </source>
</evidence>
<dbReference type="InterPro" id="IPR002835">
    <property type="entry name" value="CofC"/>
</dbReference>
<reference evidence="6" key="1">
    <citation type="submission" date="2021-04" db="EMBL/GenBank/DDBJ databases">
        <authorList>
            <person name="Hornung B."/>
        </authorList>
    </citation>
    <scope>NUCLEOTIDE SEQUENCE</scope>
    <source>
        <strain evidence="6">G5G6</strain>
    </source>
</reference>
<dbReference type="NCBIfam" id="TIGR03552">
    <property type="entry name" value="F420_cofC"/>
    <property type="match status" value="1"/>
</dbReference>
<dbReference type="GO" id="GO:0052645">
    <property type="term" value="P:F420-0 metabolic process"/>
    <property type="evidence" value="ECO:0007669"/>
    <property type="project" value="UniProtKB-UniRule"/>
</dbReference>
<evidence type="ECO:0000256" key="3">
    <source>
        <dbReference type="ARBA" id="ARBA00022741"/>
    </source>
</evidence>
<keyword evidence="4 5" id="KW-0342">GTP-binding</keyword>
<comment type="similarity">
    <text evidence="5">Belongs to the CofC family.</text>
</comment>
<dbReference type="InterPro" id="IPR029044">
    <property type="entry name" value="Nucleotide-diphossugar_trans"/>
</dbReference>
<keyword evidence="7" id="KW-1185">Reference proteome</keyword>
<protein>
    <recommendedName>
        <fullName evidence="5">3-phospho-D-glycerate guanylyltransferase</fullName>
        <shortName evidence="5">3PG guanylyltransferase</shortName>
        <ecNumber evidence="5">2.7.7.106</ecNumber>
    </recommendedName>
</protein>
<comment type="caution">
    <text evidence="6">The sequence shown here is derived from an EMBL/GenBank/DDBJ whole genome shotgun (WGS) entry which is preliminary data.</text>
</comment>
<evidence type="ECO:0000313" key="7">
    <source>
        <dbReference type="Proteomes" id="UP000742786"/>
    </source>
</evidence>
<sequence length="240" mass="25176">MKQIWALIPLKNFARAKTRLAGALGAEVRRALTLAMARDVVAALASSRAVTRVILVSDIPHLENLIDIDGVGYFNTGLAQGLNEDLTTAARWAGTQGATDVLIAHGDLPQLTSQAIDRFILGAGRSTEYKVRAAACKEGSGTNLLFAPLPLPLPLVFGKNSLAGFHQAAAEAGMAIEVVRDSVLETDIDELADLKALAAAHARGEFVGAATAALLLSTMKARPTTSAAKCSKRHPVSAIF</sequence>
<evidence type="ECO:0000256" key="2">
    <source>
        <dbReference type="ARBA" id="ARBA00022695"/>
    </source>
</evidence>
<comment type="catalytic activity">
    <reaction evidence="5">
        <text>(2R)-3-phosphoglycerate + GTP + H(+) = 3-[(R)-glyceryl]-diphospho-5'-guanosine + diphosphate</text>
        <dbReference type="Rhea" id="RHEA:63440"/>
        <dbReference type="ChEBI" id="CHEBI:15378"/>
        <dbReference type="ChEBI" id="CHEBI:33019"/>
        <dbReference type="ChEBI" id="CHEBI:37565"/>
        <dbReference type="ChEBI" id="CHEBI:58272"/>
        <dbReference type="ChEBI" id="CHEBI:147306"/>
        <dbReference type="EC" id="2.7.7.106"/>
    </reaction>
</comment>
<dbReference type="AlphaFoldDB" id="A0A916J5M1"/>
<dbReference type="GO" id="GO:0005525">
    <property type="term" value="F:GTP binding"/>
    <property type="evidence" value="ECO:0007669"/>
    <property type="project" value="UniProtKB-KW"/>
</dbReference>
<dbReference type="HAMAP" id="MF_02114">
    <property type="entry name" value="CofC"/>
    <property type="match status" value="1"/>
</dbReference>
<dbReference type="EMBL" id="CAJQUM010000001">
    <property type="protein sequence ID" value="CAG4883620.1"/>
    <property type="molecule type" value="Genomic_DNA"/>
</dbReference>
<evidence type="ECO:0000256" key="5">
    <source>
        <dbReference type="HAMAP-Rule" id="MF_02114"/>
    </source>
</evidence>
<dbReference type="Gene3D" id="3.90.550.10">
    <property type="entry name" value="Spore Coat Polysaccharide Biosynthesis Protein SpsA, Chain A"/>
    <property type="match status" value="1"/>
</dbReference>
<accession>A0A916J5M1</accession>
<dbReference type="Pfam" id="PF01983">
    <property type="entry name" value="CofC"/>
    <property type="match status" value="1"/>
</dbReference>
<keyword evidence="2 5" id="KW-0548">Nucleotidyltransferase</keyword>
<organism evidence="6 7">
    <name type="scientific">Georgfuchsia toluolica</name>
    <dbReference type="NCBI Taxonomy" id="424218"/>
    <lineage>
        <taxon>Bacteria</taxon>
        <taxon>Pseudomonadati</taxon>
        <taxon>Pseudomonadota</taxon>
        <taxon>Betaproteobacteria</taxon>
        <taxon>Nitrosomonadales</taxon>
        <taxon>Sterolibacteriaceae</taxon>
        <taxon>Georgfuchsia</taxon>
    </lineage>
</organism>
<dbReference type="PANTHER" id="PTHR40392:SF1">
    <property type="entry name" value="2-PHOSPHO-L-LACTATE GUANYLYLTRANSFERASE"/>
    <property type="match status" value="1"/>
</dbReference>
<keyword evidence="3 5" id="KW-0547">Nucleotide-binding</keyword>
<dbReference type="RefSeq" id="WP_220635564.1">
    <property type="nucleotide sequence ID" value="NZ_CAJQUM010000001.1"/>
</dbReference>
<dbReference type="GO" id="GO:0043814">
    <property type="term" value="F:phospholactate guanylyltransferase activity"/>
    <property type="evidence" value="ECO:0007669"/>
    <property type="project" value="InterPro"/>
</dbReference>
<comment type="function">
    <text evidence="5">Guanylyltransferase that catalyzes the activation of (2R)-3-phosphoglycerate (3PG) as 3-[(R)-glyceryl]-diphospho-5'-guanosine, via the condensation of 3PG with GTP. It is involved in the biosynthesis of a derivative of the hydride carrier cofactor coenzyme F420, 3PG-F420.</text>
</comment>
<dbReference type="SUPFAM" id="SSF53448">
    <property type="entry name" value="Nucleotide-diphospho-sugar transferases"/>
    <property type="match status" value="1"/>
</dbReference>
<gene>
    <name evidence="5" type="primary">fbiD</name>
    <name evidence="6" type="ORF">GTOL_11503</name>
</gene>
<evidence type="ECO:0000313" key="6">
    <source>
        <dbReference type="EMBL" id="CAG4883620.1"/>
    </source>
</evidence>
<name>A0A916J5M1_9PROT</name>
<proteinExistence type="inferred from homology"/>
<dbReference type="PANTHER" id="PTHR40392">
    <property type="entry name" value="2-PHOSPHO-L-LACTATE GUANYLYLTRANSFERASE"/>
    <property type="match status" value="1"/>
</dbReference>
<evidence type="ECO:0000256" key="1">
    <source>
        <dbReference type="ARBA" id="ARBA00022679"/>
    </source>
</evidence>
<dbReference type="EC" id="2.7.7.106" evidence="5"/>
<comment type="pathway">
    <text evidence="5">Cofactor biosynthesis; coenzyme F420 biosynthesis.</text>
</comment>
<dbReference type="Proteomes" id="UP000742786">
    <property type="component" value="Unassembled WGS sequence"/>
</dbReference>